<evidence type="ECO:0000256" key="1">
    <source>
        <dbReference type="ARBA" id="ARBA00022679"/>
    </source>
</evidence>
<organism evidence="5 6">
    <name type="scientific">Piscinibacter gummiphilus</name>
    <dbReference type="NCBI Taxonomy" id="946333"/>
    <lineage>
        <taxon>Bacteria</taxon>
        <taxon>Pseudomonadati</taxon>
        <taxon>Pseudomonadota</taxon>
        <taxon>Betaproteobacteria</taxon>
        <taxon>Burkholderiales</taxon>
        <taxon>Sphaerotilaceae</taxon>
        <taxon>Piscinibacter</taxon>
    </lineage>
</organism>
<evidence type="ECO:0000256" key="2">
    <source>
        <dbReference type="ARBA" id="ARBA00023315"/>
    </source>
</evidence>
<keyword evidence="2" id="KW-0012">Acyltransferase</keyword>
<dbReference type="SUPFAM" id="SSF53474">
    <property type="entry name" value="alpha/beta-Hydrolases"/>
    <property type="match status" value="1"/>
</dbReference>
<dbReference type="PANTHER" id="PTHR36837">
    <property type="entry name" value="POLY(3-HYDROXYALKANOATE) POLYMERASE SUBUNIT PHAC"/>
    <property type="match status" value="1"/>
</dbReference>
<keyword evidence="6" id="KW-1185">Reference proteome</keyword>
<dbReference type="Proteomes" id="UP001303946">
    <property type="component" value="Chromosome"/>
</dbReference>
<dbReference type="Gene3D" id="3.40.50.1820">
    <property type="entry name" value="alpha/beta hydrolase"/>
    <property type="match status" value="1"/>
</dbReference>
<keyword evidence="1" id="KW-0808">Transferase</keyword>
<dbReference type="InterPro" id="IPR029058">
    <property type="entry name" value="AB_hydrolase_fold"/>
</dbReference>
<reference evidence="5 6" key="1">
    <citation type="submission" date="2023-10" db="EMBL/GenBank/DDBJ databases">
        <title>Bacteria for the degradation of biodegradable plastic PBAT(Polybutylene adipate terephthalate).</title>
        <authorList>
            <person name="Weon H.-Y."/>
            <person name="Yeon J."/>
        </authorList>
    </citation>
    <scope>NUCLEOTIDE SEQUENCE [LARGE SCALE GENOMIC DNA]</scope>
    <source>
        <strain evidence="5 6">SBD 7-3</strain>
    </source>
</reference>
<evidence type="ECO:0000313" key="6">
    <source>
        <dbReference type="Proteomes" id="UP001303946"/>
    </source>
</evidence>
<feature type="region of interest" description="Disordered" evidence="3">
    <location>
        <begin position="24"/>
        <end position="44"/>
    </location>
</feature>
<feature type="compositionally biased region" description="Low complexity" evidence="3">
    <location>
        <begin position="25"/>
        <end position="40"/>
    </location>
</feature>
<sequence>MTTASPPWPGLRERRDSPWLREAAARATDAAAPTPPIDRTWPLDSPFPTTVAPTTALGAFFDWWTNLAASPAKQTELAREAAQVAADIWSVWHGRKVIDPLPQDKRFADPAWQQMPYRGLAQSFHLWQRWWHHATTGVPGITRHHEDMVSFAARQWLDMVAPSNFVSTNPVVLKRTAEQAGLNLWAGAQHALDDLRREVADLPPLGAERYKPGVEVAITPGRVVFRNRLMELIQYEPTTPTVHPEPVLLVSAWIMKYYVLDLSPSNSMVRFLVAQGFTVFAISWKNPGSDDRDLGMDDYARLGVLEALQEISRIVPGASVHAAGYCLGGTLLSTVAAWMGRQGRTHARLAPLKTVTLMAAQTDFTEPGELALFVDEAQVAFLERLMARRGYLDKRQMRATFQLLRSNDLVWSHRLRSHLLGERESISDLMAWNADGTRLPYRMHMEYLQGLFLHNALARGEWRVQGAPVHLSDIRVPVFNVGTVQDHVAPWRSVYKLNALCDAEQTFVLTAGGHNVGIVNPPGNPVPSSYRLHTRQATDPLLTPDEWLAATPLTPGSWWTAWAAWLGQHSGRRRAPPSLGAGRTAPTERAPGLYVLER</sequence>
<feature type="domain" description="Poly-beta-hydroxybutyrate polymerase N-terminal" evidence="4">
    <location>
        <begin position="103"/>
        <end position="272"/>
    </location>
</feature>
<accession>A0ABZ0D065</accession>
<proteinExistence type="predicted"/>
<gene>
    <name evidence="5" type="ORF">RXV79_11160</name>
</gene>
<evidence type="ECO:0000256" key="3">
    <source>
        <dbReference type="SAM" id="MobiDB-lite"/>
    </source>
</evidence>
<evidence type="ECO:0000313" key="5">
    <source>
        <dbReference type="EMBL" id="WOB10594.1"/>
    </source>
</evidence>
<dbReference type="InterPro" id="IPR010941">
    <property type="entry name" value="PhaC_N"/>
</dbReference>
<dbReference type="Pfam" id="PF07167">
    <property type="entry name" value="PhaC_N"/>
    <property type="match status" value="1"/>
</dbReference>
<dbReference type="PANTHER" id="PTHR36837:SF5">
    <property type="entry name" value="POLY-3-HYDROXYBUTYRATE SYNTHASE"/>
    <property type="match status" value="1"/>
</dbReference>
<dbReference type="InterPro" id="IPR051321">
    <property type="entry name" value="PHA/PHB_synthase"/>
</dbReference>
<protein>
    <submittedName>
        <fullName evidence="5">Alpha/beta fold hydrolase</fullName>
    </submittedName>
</protein>
<name>A0ABZ0D065_9BURK</name>
<dbReference type="EMBL" id="CP136336">
    <property type="protein sequence ID" value="WOB10594.1"/>
    <property type="molecule type" value="Genomic_DNA"/>
</dbReference>
<dbReference type="RefSeq" id="WP_316703494.1">
    <property type="nucleotide sequence ID" value="NZ_CP136336.1"/>
</dbReference>
<keyword evidence="5" id="KW-0378">Hydrolase</keyword>
<evidence type="ECO:0000259" key="4">
    <source>
        <dbReference type="Pfam" id="PF07167"/>
    </source>
</evidence>
<dbReference type="GO" id="GO:0016787">
    <property type="term" value="F:hydrolase activity"/>
    <property type="evidence" value="ECO:0007669"/>
    <property type="project" value="UniProtKB-KW"/>
</dbReference>